<feature type="transmembrane region" description="Helical" evidence="3">
    <location>
        <begin position="47"/>
        <end position="66"/>
    </location>
</feature>
<dbReference type="OrthoDB" id="9803495at2"/>
<feature type="transmembrane region" description="Helical" evidence="3">
    <location>
        <begin position="165"/>
        <end position="187"/>
    </location>
</feature>
<evidence type="ECO:0000256" key="2">
    <source>
        <dbReference type="PIRNR" id="PIRNR016661"/>
    </source>
</evidence>
<keyword evidence="3" id="KW-1133">Transmembrane helix</keyword>
<dbReference type="GO" id="GO:0005886">
    <property type="term" value="C:plasma membrane"/>
    <property type="evidence" value="ECO:0007669"/>
    <property type="project" value="UniProtKB-SubCell"/>
</dbReference>
<reference evidence="4 6" key="1">
    <citation type="submission" date="2016-02" db="EMBL/GenBank/DDBJ databases">
        <authorList>
            <person name="Wen L."/>
            <person name="He K."/>
            <person name="Yang H."/>
        </authorList>
    </citation>
    <scope>NUCLEOTIDE SEQUENCE [LARGE SCALE GENOMIC DNA]</scope>
    <source>
        <strain evidence="4">Trichococcus_R210</strain>
    </source>
</reference>
<dbReference type="Proteomes" id="UP000076878">
    <property type="component" value="Unassembled WGS sequence"/>
</dbReference>
<evidence type="ECO:0000313" key="5">
    <source>
        <dbReference type="EMBL" id="SEJ08012.1"/>
    </source>
</evidence>
<feature type="transmembrane region" description="Helical" evidence="3">
    <location>
        <begin position="129"/>
        <end position="150"/>
    </location>
</feature>
<keyword evidence="2" id="KW-0813">Transport</keyword>
<dbReference type="PIRSF" id="PIRSF016661">
    <property type="entry name" value="BioY"/>
    <property type="match status" value="1"/>
</dbReference>
<evidence type="ECO:0000256" key="1">
    <source>
        <dbReference type="ARBA" id="ARBA00010692"/>
    </source>
</evidence>
<evidence type="ECO:0000313" key="7">
    <source>
        <dbReference type="Proteomes" id="UP000199280"/>
    </source>
</evidence>
<feature type="transmembrane region" description="Helical" evidence="3">
    <location>
        <begin position="20"/>
        <end position="41"/>
    </location>
</feature>
<dbReference type="PANTHER" id="PTHR34295:SF1">
    <property type="entry name" value="BIOTIN TRANSPORTER BIOY"/>
    <property type="match status" value="1"/>
</dbReference>
<dbReference type="EMBL" id="FJNB01000008">
    <property type="protein sequence ID" value="CZQ95255.1"/>
    <property type="molecule type" value="Genomic_DNA"/>
</dbReference>
<sequence length="199" mass="21027">MSEKETVLSAKTEKRSATKLSTKEMVLCALFAALIAVGAFIHVPVPVVPFTLQFLFTLLAGVLLGGRLGATSVSLYVLMGLAGLPVFAEGGGIGYILKPSFGYLIGFCVGTYVTGIIAHKAAQPSFRRVLLAGLAGLGIVYVFGLIYYYLLCNYVINTPIAMGPLFLYGFLLSVPGDIALCFLGASLGKRLIPAIRKGL</sequence>
<keyword evidence="3" id="KW-0812">Transmembrane</keyword>
<feature type="transmembrane region" description="Helical" evidence="3">
    <location>
        <begin position="103"/>
        <end position="122"/>
    </location>
</feature>
<comment type="subcellular location">
    <subcellularLocation>
        <location evidence="2">Cell membrane</location>
        <topology evidence="2">Multi-pass membrane protein</topology>
    </subcellularLocation>
</comment>
<gene>
    <name evidence="5" type="ORF">SAMN05216375_10766</name>
    <name evidence="4" type="ORF">TR210_1283</name>
</gene>
<dbReference type="Gene3D" id="1.10.1760.20">
    <property type="match status" value="1"/>
</dbReference>
<evidence type="ECO:0000313" key="4">
    <source>
        <dbReference type="EMBL" id="CZQ95255.1"/>
    </source>
</evidence>
<feature type="transmembrane region" description="Helical" evidence="3">
    <location>
        <begin position="73"/>
        <end position="97"/>
    </location>
</feature>
<comment type="similarity">
    <text evidence="1 2">Belongs to the BioY family.</text>
</comment>
<dbReference type="GO" id="GO:0015225">
    <property type="term" value="F:biotin transmembrane transporter activity"/>
    <property type="evidence" value="ECO:0007669"/>
    <property type="project" value="UniProtKB-UniRule"/>
</dbReference>
<dbReference type="STRING" id="640938.TR210_1283"/>
<protein>
    <recommendedName>
        <fullName evidence="2">Biotin transporter</fullName>
    </recommendedName>
</protein>
<dbReference type="EMBL" id="FNYT01000007">
    <property type="protein sequence ID" value="SEJ08012.1"/>
    <property type="molecule type" value="Genomic_DNA"/>
</dbReference>
<keyword evidence="2" id="KW-1003">Cell membrane</keyword>
<dbReference type="RefSeq" id="WP_084253872.1">
    <property type="nucleotide sequence ID" value="NZ_FJNB01000008.1"/>
</dbReference>
<proteinExistence type="inferred from homology"/>
<dbReference type="Pfam" id="PF02632">
    <property type="entry name" value="BioY"/>
    <property type="match status" value="1"/>
</dbReference>
<dbReference type="AlphaFoldDB" id="A0A143YPG9"/>
<accession>A0A143YPG9</accession>
<reference evidence="5 7" key="2">
    <citation type="submission" date="2016-10" db="EMBL/GenBank/DDBJ databases">
        <authorList>
            <person name="Varghese N."/>
            <person name="Submissions S."/>
        </authorList>
    </citation>
    <scope>NUCLEOTIDE SEQUENCE [LARGE SCALE GENOMIC DNA]</scope>
    <source>
        <strain evidence="5 7">DSM 22150</strain>
    </source>
</reference>
<evidence type="ECO:0000313" key="6">
    <source>
        <dbReference type="Proteomes" id="UP000076878"/>
    </source>
</evidence>
<dbReference type="PANTHER" id="PTHR34295">
    <property type="entry name" value="BIOTIN TRANSPORTER BIOY"/>
    <property type="match status" value="1"/>
</dbReference>
<keyword evidence="7" id="KW-1185">Reference proteome</keyword>
<keyword evidence="2 3" id="KW-0472">Membrane</keyword>
<dbReference type="Proteomes" id="UP000199280">
    <property type="component" value="Unassembled WGS sequence"/>
</dbReference>
<dbReference type="InterPro" id="IPR003784">
    <property type="entry name" value="BioY"/>
</dbReference>
<organism evidence="4 6">
    <name type="scientific">Trichococcus ilyis</name>
    <dbReference type="NCBI Taxonomy" id="640938"/>
    <lineage>
        <taxon>Bacteria</taxon>
        <taxon>Bacillati</taxon>
        <taxon>Bacillota</taxon>
        <taxon>Bacilli</taxon>
        <taxon>Lactobacillales</taxon>
        <taxon>Carnobacteriaceae</taxon>
        <taxon>Trichococcus</taxon>
    </lineage>
</organism>
<evidence type="ECO:0000256" key="3">
    <source>
        <dbReference type="SAM" id="Phobius"/>
    </source>
</evidence>
<name>A0A143YPG9_9LACT</name>